<feature type="transmembrane region" description="Helical" evidence="1">
    <location>
        <begin position="85"/>
        <end position="103"/>
    </location>
</feature>
<dbReference type="EMBL" id="LZNA01000006">
    <property type="protein sequence ID" value="OBX84293.1"/>
    <property type="molecule type" value="Genomic_DNA"/>
</dbReference>
<feature type="transmembrane region" description="Helical" evidence="1">
    <location>
        <begin position="20"/>
        <end position="41"/>
    </location>
</feature>
<evidence type="ECO:0000313" key="2">
    <source>
        <dbReference type="EMBL" id="OBX84293.1"/>
    </source>
</evidence>
<dbReference type="AlphaFoldDB" id="A0A1B8QL05"/>
<gene>
    <name evidence="2" type="ORF">A9306_03365</name>
</gene>
<dbReference type="Proteomes" id="UP000092616">
    <property type="component" value="Unassembled WGS sequence"/>
</dbReference>
<evidence type="ECO:0000256" key="1">
    <source>
        <dbReference type="SAM" id="Phobius"/>
    </source>
</evidence>
<name>A0A1B8QL05_9GAMM</name>
<keyword evidence="1" id="KW-0472">Membrane</keyword>
<proteinExistence type="predicted"/>
<evidence type="ECO:0008006" key="4">
    <source>
        <dbReference type="Google" id="ProtNLM"/>
    </source>
</evidence>
<organism evidence="2 3">
    <name type="scientific">Faucicola atlantae</name>
    <dbReference type="NCBI Taxonomy" id="34059"/>
    <lineage>
        <taxon>Bacteria</taxon>
        <taxon>Pseudomonadati</taxon>
        <taxon>Pseudomonadota</taxon>
        <taxon>Gammaproteobacteria</taxon>
        <taxon>Moraxellales</taxon>
        <taxon>Moraxellaceae</taxon>
        <taxon>Faucicola</taxon>
    </lineage>
</organism>
<protein>
    <recommendedName>
        <fullName evidence="4">Type IV pilin accessory protein</fullName>
    </recommendedName>
</protein>
<comment type="caution">
    <text evidence="2">The sequence shown here is derived from an EMBL/GenBank/DDBJ whole genome shotgun (WGS) entry which is preliminary data.</text>
</comment>
<keyword evidence="1" id="KW-1133">Transmembrane helix</keyword>
<feature type="transmembrane region" description="Helical" evidence="1">
    <location>
        <begin position="53"/>
        <end position="73"/>
    </location>
</feature>
<sequence>MKEKLANNPVLSQKIKATTIHLCFSAVLMLLSAGLIFGLWYKQPFYTLYQVSPVFSLLLIIDLIIGPLLTFIVYQQGKKTLKMDLAVIIVLQLAAWLWGMLHITEARPAWLVIYHDQAYAVSPADYTNPQKPIEQFRPKLWQQNWGQPKLVMAANNRDAIEAIYNTTGYLPYDALTVQRDRLVLAQIKKADGALYQQIQHDYPSAQGYLPVITDASYDLPLILLDESAQPIATVVAKNKLFVKQ</sequence>
<accession>A0A1B8QL05</accession>
<keyword evidence="3" id="KW-1185">Reference proteome</keyword>
<dbReference type="RefSeq" id="WP_067334269.1">
    <property type="nucleotide sequence ID" value="NZ_LZNA01000006.1"/>
</dbReference>
<reference evidence="2 3" key="1">
    <citation type="submission" date="2016-06" db="EMBL/GenBank/DDBJ databases">
        <title>Draft genome of Moraxella atlantae CCUG 59586.</title>
        <authorList>
            <person name="Salva-Serra F."/>
            <person name="Engstrom-Jakobsson H."/>
            <person name="Thorell K."/>
            <person name="Gonzales-Siles L."/>
            <person name="Karlsson R."/>
            <person name="Boulund F."/>
            <person name="Engstrand L."/>
            <person name="Kristiansson E."/>
            <person name="Moore E."/>
        </authorList>
    </citation>
    <scope>NUCLEOTIDE SEQUENCE [LARGE SCALE GENOMIC DNA]</scope>
    <source>
        <strain evidence="2 3">CCUG 59586</strain>
    </source>
</reference>
<evidence type="ECO:0000313" key="3">
    <source>
        <dbReference type="Proteomes" id="UP000092616"/>
    </source>
</evidence>
<keyword evidence="1" id="KW-0812">Transmembrane</keyword>